<dbReference type="Gene3D" id="1.20.1090.10">
    <property type="entry name" value="Dehydroquinate synthase-like - alpha domain"/>
    <property type="match status" value="1"/>
</dbReference>
<dbReference type="Pfam" id="PF00465">
    <property type="entry name" value="Fe-ADH"/>
    <property type="match status" value="1"/>
</dbReference>
<dbReference type="EMBL" id="LGIQ01000011">
    <property type="protein sequence ID" value="KNB69244.1"/>
    <property type="molecule type" value="Genomic_DNA"/>
</dbReference>
<comment type="similarity">
    <text evidence="1">Belongs to the iron-containing alcohol dehydrogenase family.</text>
</comment>
<gene>
    <name evidence="6" type="ORF">ADS79_25365</name>
    <name evidence="5" type="ORF">BRE01_53180</name>
</gene>
<name>A0A0K9YKP7_9BACL</name>
<dbReference type="Proteomes" id="UP000319578">
    <property type="component" value="Unassembled WGS sequence"/>
</dbReference>
<accession>A0A0K9YKP7</accession>
<dbReference type="InterPro" id="IPR056798">
    <property type="entry name" value="ADH_Fe_C"/>
</dbReference>
<reference evidence="7" key="1">
    <citation type="submission" date="2015-07" db="EMBL/GenBank/DDBJ databases">
        <title>Genome sequencing project for genomic taxonomy and phylogenomics of Bacillus-like bacteria.</title>
        <authorList>
            <person name="Liu B."/>
            <person name="Wang J."/>
            <person name="Zhu Y."/>
            <person name="Liu G."/>
            <person name="Chen Q."/>
            <person name="Chen Z."/>
            <person name="Lan J."/>
            <person name="Che J."/>
            <person name="Ge C."/>
            <person name="Shi H."/>
            <person name="Pan Z."/>
            <person name="Liu X."/>
        </authorList>
    </citation>
    <scope>NUCLEOTIDE SEQUENCE [LARGE SCALE GENOMIC DNA]</scope>
    <source>
        <strain evidence="7">DSM 9887</strain>
    </source>
</reference>
<keyword evidence="8" id="KW-1185">Reference proteome</keyword>
<dbReference type="GO" id="GO:0004022">
    <property type="term" value="F:alcohol dehydrogenase (NAD+) activity"/>
    <property type="evidence" value="ECO:0007669"/>
    <property type="project" value="TreeGrafter"/>
</dbReference>
<feature type="domain" description="Fe-containing alcohol dehydrogenase-like C-terminal" evidence="4">
    <location>
        <begin position="187"/>
        <end position="381"/>
    </location>
</feature>
<evidence type="ECO:0000259" key="4">
    <source>
        <dbReference type="Pfam" id="PF25137"/>
    </source>
</evidence>
<dbReference type="PATRIC" id="fig|54915.3.peg.4225"/>
<dbReference type="AlphaFoldDB" id="A0A0K9YKP7"/>
<evidence type="ECO:0000313" key="8">
    <source>
        <dbReference type="Proteomes" id="UP000319578"/>
    </source>
</evidence>
<keyword evidence="2" id="KW-0560">Oxidoreductase</keyword>
<dbReference type="OrthoDB" id="9815791at2"/>
<dbReference type="FunFam" id="3.40.50.1970:FF:000003">
    <property type="entry name" value="Alcohol dehydrogenase, iron-containing"/>
    <property type="match status" value="1"/>
</dbReference>
<feature type="domain" description="Alcohol dehydrogenase iron-type/glycerol dehydrogenase GldA" evidence="3">
    <location>
        <begin position="9"/>
        <end position="176"/>
    </location>
</feature>
<dbReference type="InterPro" id="IPR039697">
    <property type="entry name" value="Alcohol_dehydrogenase_Fe"/>
</dbReference>
<dbReference type="Pfam" id="PF25137">
    <property type="entry name" value="ADH_Fe_C"/>
    <property type="match status" value="1"/>
</dbReference>
<dbReference type="PANTHER" id="PTHR11496">
    <property type="entry name" value="ALCOHOL DEHYDROGENASE"/>
    <property type="match status" value="1"/>
</dbReference>
<dbReference type="RefSeq" id="WP_049741244.1">
    <property type="nucleotide sequence ID" value="NZ_BJON01000022.1"/>
</dbReference>
<dbReference type="SUPFAM" id="SSF56796">
    <property type="entry name" value="Dehydroquinate synthase-like"/>
    <property type="match status" value="1"/>
</dbReference>
<dbReference type="EMBL" id="BJON01000022">
    <property type="protein sequence ID" value="GED71616.1"/>
    <property type="molecule type" value="Genomic_DNA"/>
</dbReference>
<sequence>MQISKFMTPEIIFGNQSITQIGESLRRLGATRVFLVSDLGVVNAGWTERIISYLKQQHLEYHLWTNVTANPKDYEIHAGIAEYRAQECNAILGVGGGSSIDAAKAIALLATNEGSIVQYEGVDNIMHPLPPMVMVPTTAGSGSEVSQFSIIVDSARKVKMAIISKSLIPDIAIIDPQTLMTKDKQLTANTGIDVLTHAIESYISLAATPLTEVHSLQAIRLIAKHLRPSVASQYNAEAKQALAMASLQAGIAFSNAILGAVHAMSHQLGGFLDAPHGEVNAILLPYVLEYNYIAAPEKYRQIAECLGENTSGMSVHDASRLTLKAVKELAKDLGVPESLSAIGLHPEQIDLLSAHALNDVCMATNPRDMSVQDVAALFRQAL</sequence>
<comment type="caution">
    <text evidence="6">The sequence shown here is derived from an EMBL/GenBank/DDBJ whole genome shotgun (WGS) entry which is preliminary data.</text>
</comment>
<evidence type="ECO:0000256" key="1">
    <source>
        <dbReference type="ARBA" id="ARBA00007358"/>
    </source>
</evidence>
<evidence type="ECO:0000259" key="3">
    <source>
        <dbReference type="Pfam" id="PF00465"/>
    </source>
</evidence>
<reference evidence="6" key="2">
    <citation type="submission" date="2015-07" db="EMBL/GenBank/DDBJ databases">
        <title>MeaNS - Measles Nucleotide Surveillance Program.</title>
        <authorList>
            <person name="Tran T."/>
            <person name="Druce J."/>
        </authorList>
    </citation>
    <scope>NUCLEOTIDE SEQUENCE</scope>
    <source>
        <strain evidence="6">DSM 9887</strain>
    </source>
</reference>
<evidence type="ECO:0000313" key="7">
    <source>
        <dbReference type="Proteomes" id="UP000036834"/>
    </source>
</evidence>
<protein>
    <submittedName>
        <fullName evidence="6">Alcohol dehydrogenase</fullName>
    </submittedName>
</protein>
<dbReference type="FunFam" id="1.20.1090.10:FF:000001">
    <property type="entry name" value="Aldehyde-alcohol dehydrogenase"/>
    <property type="match status" value="1"/>
</dbReference>
<reference evidence="5 8" key="3">
    <citation type="submission" date="2019-06" db="EMBL/GenBank/DDBJ databases">
        <title>Whole genome shotgun sequence of Brevibacillus reuszeri NBRC 15719.</title>
        <authorList>
            <person name="Hosoyama A."/>
            <person name="Uohara A."/>
            <person name="Ohji S."/>
            <person name="Ichikawa N."/>
        </authorList>
    </citation>
    <scope>NUCLEOTIDE SEQUENCE [LARGE SCALE GENOMIC DNA]</scope>
    <source>
        <strain evidence="5 8">NBRC 15719</strain>
    </source>
</reference>
<dbReference type="Proteomes" id="UP000036834">
    <property type="component" value="Unassembled WGS sequence"/>
</dbReference>
<organism evidence="6 7">
    <name type="scientific">Brevibacillus reuszeri</name>
    <dbReference type="NCBI Taxonomy" id="54915"/>
    <lineage>
        <taxon>Bacteria</taxon>
        <taxon>Bacillati</taxon>
        <taxon>Bacillota</taxon>
        <taxon>Bacilli</taxon>
        <taxon>Bacillales</taxon>
        <taxon>Paenibacillaceae</taxon>
        <taxon>Brevibacillus</taxon>
    </lineage>
</organism>
<evidence type="ECO:0000313" key="6">
    <source>
        <dbReference type="EMBL" id="KNB69244.1"/>
    </source>
</evidence>
<dbReference type="GO" id="GO:0046872">
    <property type="term" value="F:metal ion binding"/>
    <property type="evidence" value="ECO:0007669"/>
    <property type="project" value="InterPro"/>
</dbReference>
<dbReference type="Gene3D" id="3.40.50.1970">
    <property type="match status" value="1"/>
</dbReference>
<dbReference type="CDD" id="cd17814">
    <property type="entry name" value="Fe-ADH-like"/>
    <property type="match status" value="1"/>
</dbReference>
<evidence type="ECO:0000256" key="2">
    <source>
        <dbReference type="ARBA" id="ARBA00023002"/>
    </source>
</evidence>
<evidence type="ECO:0000313" key="5">
    <source>
        <dbReference type="EMBL" id="GED71616.1"/>
    </source>
</evidence>
<dbReference type="InterPro" id="IPR001670">
    <property type="entry name" value="ADH_Fe/GldA"/>
</dbReference>
<proteinExistence type="inferred from homology"/>
<dbReference type="PANTHER" id="PTHR11496:SF102">
    <property type="entry name" value="ALCOHOL DEHYDROGENASE 4"/>
    <property type="match status" value="1"/>
</dbReference>
<dbReference type="STRING" id="54915.ADS79_25365"/>